<evidence type="ECO:0000256" key="3">
    <source>
        <dbReference type="ARBA" id="ARBA00022989"/>
    </source>
</evidence>
<keyword evidence="7" id="KW-0325">Glycoprotein</keyword>
<dbReference type="Pfam" id="PF08205">
    <property type="entry name" value="C2-set_2"/>
    <property type="match status" value="1"/>
</dbReference>
<dbReference type="InterPro" id="IPR013783">
    <property type="entry name" value="Ig-like_fold"/>
</dbReference>
<keyword evidence="6 12" id="KW-0675">Receptor</keyword>
<gene>
    <name evidence="12" type="primary">CD200R1</name>
</gene>
<protein>
    <submittedName>
        <fullName evidence="12">Cell surface glycoprotein CD200 receptor 1</fullName>
    </submittedName>
</protein>
<keyword evidence="4 9" id="KW-0472">Membrane</keyword>
<evidence type="ECO:0000256" key="5">
    <source>
        <dbReference type="ARBA" id="ARBA00023157"/>
    </source>
</evidence>
<evidence type="ECO:0000256" key="9">
    <source>
        <dbReference type="SAM" id="Phobius"/>
    </source>
</evidence>
<dbReference type="CTD" id="131450"/>
<evidence type="ECO:0000256" key="8">
    <source>
        <dbReference type="SAM" id="MobiDB-lite"/>
    </source>
</evidence>
<dbReference type="GO" id="GO:0150077">
    <property type="term" value="P:regulation of neuroinflammatory response"/>
    <property type="evidence" value="ECO:0007669"/>
    <property type="project" value="InterPro"/>
</dbReference>
<feature type="region of interest" description="Disordered" evidence="8">
    <location>
        <begin position="294"/>
        <end position="315"/>
    </location>
</feature>
<evidence type="ECO:0000313" key="11">
    <source>
        <dbReference type="Proteomes" id="UP001190640"/>
    </source>
</evidence>
<keyword evidence="3 9" id="KW-1133">Transmembrane helix</keyword>
<dbReference type="GO" id="GO:0038023">
    <property type="term" value="F:signaling receptor activity"/>
    <property type="evidence" value="ECO:0007669"/>
    <property type="project" value="InterPro"/>
</dbReference>
<reference evidence="12" key="1">
    <citation type="submission" date="2025-08" db="UniProtKB">
        <authorList>
            <consortium name="RefSeq"/>
        </authorList>
    </citation>
    <scope>IDENTIFICATION</scope>
    <source>
        <tissue evidence="12">Blood</tissue>
    </source>
</reference>
<dbReference type="SUPFAM" id="SSF48726">
    <property type="entry name" value="Immunoglobulin"/>
    <property type="match status" value="2"/>
</dbReference>
<feature type="domain" description="CD80-like immunoglobulin C2-set" evidence="10">
    <location>
        <begin position="170"/>
        <end position="239"/>
    </location>
</feature>
<comment type="subcellular location">
    <subcellularLocation>
        <location evidence="1">Membrane</location>
        <topology evidence="1">Single-pass membrane protein</topology>
    </subcellularLocation>
</comment>
<evidence type="ECO:0000259" key="10">
    <source>
        <dbReference type="Pfam" id="PF08205"/>
    </source>
</evidence>
<dbReference type="KEGG" id="emc:129326465"/>
<keyword evidence="5" id="KW-1015">Disulfide bond</keyword>
<sequence>MISDIHFVMKTWVARILLTITVIVVPVGSFPERGPVQNNSVQHLVNNSASTVMVTRTATQLAEEKSNKSAVIGTSVTLVYPWQWQRTLLTVWNVKFKNGTKCHLSYMSSKNVSHTNCSEKNINWLSRPDQEYALLIKPLKIFNEGTYKCSSSIDTGTFSHEYALTVLVPPQVILTYDHDGTAVCMAAAGKPAAQITWGLKGYSSTVKKTLPNGTETTISTYNITSSQEYNVTCYISHPAWNKSCVLSLQSGQNGEKLKGSKVPILYSVLAVLLGIVLIFLLTYLGRLLYGNRQREVETSKSPERNPRHSIQENEMEPYATFVQMENVIYETTFDASVEKQLPPGLSPSP</sequence>
<dbReference type="PANTHER" id="PTHR21462">
    <property type="entry name" value="CELL SURFACE GLYCOPROTEIN OX2 RECEPTOR PRECURSOR"/>
    <property type="match status" value="1"/>
</dbReference>
<dbReference type="Proteomes" id="UP001190640">
    <property type="component" value="Chromosome 3"/>
</dbReference>
<evidence type="ECO:0000256" key="6">
    <source>
        <dbReference type="ARBA" id="ARBA00023170"/>
    </source>
</evidence>
<dbReference type="Gene3D" id="2.60.40.10">
    <property type="entry name" value="Immunoglobulins"/>
    <property type="match status" value="2"/>
</dbReference>
<evidence type="ECO:0000313" key="12">
    <source>
        <dbReference type="RefSeq" id="XP_054830607.1"/>
    </source>
</evidence>
<accession>A0AA97J3M1</accession>
<feature type="transmembrane region" description="Helical" evidence="9">
    <location>
        <begin position="264"/>
        <end position="284"/>
    </location>
</feature>
<dbReference type="GO" id="GO:0009897">
    <property type="term" value="C:external side of plasma membrane"/>
    <property type="evidence" value="ECO:0007669"/>
    <property type="project" value="TreeGrafter"/>
</dbReference>
<keyword evidence="2 9" id="KW-0812">Transmembrane</keyword>
<evidence type="ECO:0000256" key="2">
    <source>
        <dbReference type="ARBA" id="ARBA00022692"/>
    </source>
</evidence>
<dbReference type="InterPro" id="IPR036179">
    <property type="entry name" value="Ig-like_dom_sf"/>
</dbReference>
<dbReference type="InterPro" id="IPR013162">
    <property type="entry name" value="CD80_C2-set"/>
</dbReference>
<dbReference type="PANTHER" id="PTHR21462:SF2">
    <property type="entry name" value="CELL SURFACE GLYCOPROTEIN CD200 RECEPTOR 2"/>
    <property type="match status" value="1"/>
</dbReference>
<name>A0AA97J3M1_EUBMA</name>
<organism evidence="11 12">
    <name type="scientific">Eublepharis macularius</name>
    <name type="common">Leopard gecko</name>
    <name type="synonym">Cyrtodactylus macularius</name>
    <dbReference type="NCBI Taxonomy" id="481883"/>
    <lineage>
        <taxon>Eukaryota</taxon>
        <taxon>Metazoa</taxon>
        <taxon>Chordata</taxon>
        <taxon>Craniata</taxon>
        <taxon>Vertebrata</taxon>
        <taxon>Euteleostomi</taxon>
        <taxon>Lepidosauria</taxon>
        <taxon>Squamata</taxon>
        <taxon>Bifurcata</taxon>
        <taxon>Gekkota</taxon>
        <taxon>Eublepharidae</taxon>
        <taxon>Eublepharinae</taxon>
        <taxon>Eublepharis</taxon>
    </lineage>
</organism>
<dbReference type="GeneID" id="129326465"/>
<dbReference type="InterPro" id="IPR040012">
    <property type="entry name" value="CD200R"/>
</dbReference>
<dbReference type="AlphaFoldDB" id="A0AA97J3M1"/>
<dbReference type="RefSeq" id="XP_054830607.1">
    <property type="nucleotide sequence ID" value="XM_054974632.1"/>
</dbReference>
<evidence type="ECO:0000256" key="4">
    <source>
        <dbReference type="ARBA" id="ARBA00023136"/>
    </source>
</evidence>
<feature type="compositionally biased region" description="Basic and acidic residues" evidence="8">
    <location>
        <begin position="294"/>
        <end position="311"/>
    </location>
</feature>
<keyword evidence="11" id="KW-1185">Reference proteome</keyword>
<evidence type="ECO:0000256" key="1">
    <source>
        <dbReference type="ARBA" id="ARBA00004167"/>
    </source>
</evidence>
<evidence type="ECO:0000256" key="7">
    <source>
        <dbReference type="ARBA" id="ARBA00023180"/>
    </source>
</evidence>
<proteinExistence type="predicted"/>